<reference evidence="1" key="1">
    <citation type="journal article" date="2022" name="Int. J. Syst. Evol. Microbiol.">
        <title>Granulimonas faecalis gen. nov., sp. nov., and Leptogranulimonas caecicola gen. nov., sp. nov., novel lactate-producing Atopobiaceae bacteria isolated from mouse intestines, and an emended description of the family Atopobiaceae.</title>
        <authorList>
            <person name="Morinaga K."/>
            <person name="Kusada H."/>
            <person name="Sakamoto S."/>
            <person name="Murakami T."/>
            <person name="Toyoda A."/>
            <person name="Mori H."/>
            <person name="Meng X.Y."/>
            <person name="Takashino M."/>
            <person name="Murotomi K."/>
            <person name="Tamaki H."/>
        </authorList>
    </citation>
    <scope>NUCLEOTIDE SEQUENCE</scope>
    <source>
        <strain evidence="1">OPF53</strain>
    </source>
</reference>
<dbReference type="EMBL" id="BQKC01000002">
    <property type="protein sequence ID" value="GJM56181.1"/>
    <property type="molecule type" value="Genomic_DNA"/>
</dbReference>
<name>A0AAV5B3Q0_9ACTN</name>
<dbReference type="AlphaFoldDB" id="A0AAV5B3Q0"/>
<gene>
    <name evidence="1" type="ORF">ATOP_18360</name>
</gene>
<organism evidence="1 2">
    <name type="scientific">Granulimonas faecalis</name>
    <dbReference type="NCBI Taxonomy" id="2894155"/>
    <lineage>
        <taxon>Bacteria</taxon>
        <taxon>Bacillati</taxon>
        <taxon>Actinomycetota</taxon>
        <taxon>Coriobacteriia</taxon>
        <taxon>Coriobacteriales</taxon>
        <taxon>Kribbibacteriaceae</taxon>
        <taxon>Granulimonas</taxon>
    </lineage>
</organism>
<accession>A0AAV5B3Q0</accession>
<comment type="caution">
    <text evidence="1">The sequence shown here is derived from an EMBL/GenBank/DDBJ whole genome shotgun (WGS) entry which is preliminary data.</text>
</comment>
<sequence>MRVTIETSTSFETFDVPEGCGVGLKMVSLPMSDIAIEVVSKAADGDVTLGQCLVATGSLDEFDDIDDLISKAVEEPRYGGCGLRSIRLGDLVLYDWRGDRLPATCAVGQ</sequence>
<evidence type="ECO:0000313" key="1">
    <source>
        <dbReference type="EMBL" id="GJM56181.1"/>
    </source>
</evidence>
<protein>
    <submittedName>
        <fullName evidence="1">Uncharacterized protein</fullName>
    </submittedName>
</protein>
<dbReference type="RefSeq" id="WP_135978511.1">
    <property type="nucleotide sequence ID" value="NZ_BQKC01000002.1"/>
</dbReference>
<evidence type="ECO:0000313" key="2">
    <source>
        <dbReference type="Proteomes" id="UP001055025"/>
    </source>
</evidence>
<dbReference type="Proteomes" id="UP001055025">
    <property type="component" value="Unassembled WGS sequence"/>
</dbReference>
<keyword evidence="2" id="KW-1185">Reference proteome</keyword>
<proteinExistence type="predicted"/>